<comment type="caution">
    <text evidence="1">The sequence shown here is derived from an EMBL/GenBank/DDBJ whole genome shotgun (WGS) entry which is preliminary data.</text>
</comment>
<keyword evidence="2" id="KW-1185">Reference proteome</keyword>
<dbReference type="EMBL" id="SSTG01000025">
    <property type="protein sequence ID" value="THG54247.1"/>
    <property type="molecule type" value="Genomic_DNA"/>
</dbReference>
<name>A0AC61S7E2_9BACT</name>
<sequence>MTEFDNSLAPRCIYKCPFETGGRQKHVKGMKFLKFLVVLTIGITCCMNFTSCSNEEDEPDSGVVGNGTVNPATVFANGIPQKVGGMNLTVNSDGLVSALTDGSVKVTFEYPCMSRADEADVIINVSEPELERTVYVTLNDLGYSKYWKRVYDDGVVDEYWFEYNSDNQLKKIKVQTCEGNGTVEYIYEKGNIIGMNMTPAGTMKISYGSTPIKNNGGVMILTMFGIDDDDMQYSYYAGLLGKSTVSLPAKKEGYFDGESFSEDYTWSINDKGLPTKLTTKYTDSDYSDTEDMYFVW</sequence>
<proteinExistence type="predicted"/>
<organism evidence="1 2">
    <name type="scientific">Muribaculum caecicola</name>
    <dbReference type="NCBI Taxonomy" id="3038144"/>
    <lineage>
        <taxon>Bacteria</taxon>
        <taxon>Pseudomonadati</taxon>
        <taxon>Bacteroidota</taxon>
        <taxon>Bacteroidia</taxon>
        <taxon>Bacteroidales</taxon>
        <taxon>Muribaculaceae</taxon>
        <taxon>Muribaculum</taxon>
    </lineage>
</organism>
<accession>A0AC61S7E2</accession>
<evidence type="ECO:0000313" key="2">
    <source>
        <dbReference type="Proteomes" id="UP000305401"/>
    </source>
</evidence>
<reference evidence="1" key="1">
    <citation type="submission" date="2019-04" db="EMBL/GenBank/DDBJ databases">
        <title>Microbes associate with the intestines of laboratory mice.</title>
        <authorList>
            <person name="Navarre W."/>
            <person name="Wong E."/>
            <person name="Huang K.C."/>
            <person name="Tropini C."/>
            <person name="Ng K."/>
            <person name="Yu B."/>
        </authorList>
    </citation>
    <scope>NUCLEOTIDE SEQUENCE</scope>
    <source>
        <strain evidence="1">NM86_A22</strain>
    </source>
</reference>
<dbReference type="Proteomes" id="UP000305401">
    <property type="component" value="Unassembled WGS sequence"/>
</dbReference>
<evidence type="ECO:0000313" key="1">
    <source>
        <dbReference type="EMBL" id="THG54247.1"/>
    </source>
</evidence>
<gene>
    <name evidence="1" type="ORF">E5990_03525</name>
</gene>
<protein>
    <submittedName>
        <fullName evidence="1">DUF4595 domain-containing protein</fullName>
    </submittedName>
</protein>